<comment type="caution">
    <text evidence="2">The sequence shown here is derived from an EMBL/GenBank/DDBJ whole genome shotgun (WGS) entry which is preliminary data.</text>
</comment>
<gene>
    <name evidence="2" type="ORF">ESA94_02805</name>
</gene>
<evidence type="ECO:0000256" key="1">
    <source>
        <dbReference type="SAM" id="SignalP"/>
    </source>
</evidence>
<keyword evidence="1" id="KW-0732">Signal</keyword>
<evidence type="ECO:0000313" key="3">
    <source>
        <dbReference type="Proteomes" id="UP000290204"/>
    </source>
</evidence>
<accession>A0A4Q1CLU2</accession>
<dbReference type="EMBL" id="SDHW01000001">
    <property type="protein sequence ID" value="RXK61960.1"/>
    <property type="molecule type" value="Genomic_DNA"/>
</dbReference>
<sequence>MQKKTLWLALAFLLAGSLQANAQDQDSTYKKWYVGSSLFLLGNFDRVNNPEYIQLNVGYRITPKDVVSFEFKRSVYAWPLGIPFGPSFDAAGLNYPGHARILAPTIAYQRFWWKGAYTSVYALNAFEKYMDEDDDKIGNGYTLYLNFHLGYQFKFFKNRFFFEPAIGCSYWPVRTNVPESFKAVEKKWPNYFLQPGLHFGYNFDFKKKK</sequence>
<name>A0A4Q1CLU2_9BACT</name>
<evidence type="ECO:0008006" key="4">
    <source>
        <dbReference type="Google" id="ProtNLM"/>
    </source>
</evidence>
<proteinExistence type="predicted"/>
<keyword evidence="3" id="KW-1185">Reference proteome</keyword>
<evidence type="ECO:0000313" key="2">
    <source>
        <dbReference type="EMBL" id="RXK61960.1"/>
    </source>
</evidence>
<feature type="chain" id="PRO_5020347430" description="DUF3575 domain-containing protein" evidence="1">
    <location>
        <begin position="23"/>
        <end position="209"/>
    </location>
</feature>
<protein>
    <recommendedName>
        <fullName evidence="4">DUF3575 domain-containing protein</fullName>
    </recommendedName>
</protein>
<dbReference type="Proteomes" id="UP000290204">
    <property type="component" value="Unassembled WGS sequence"/>
</dbReference>
<reference evidence="2 3" key="1">
    <citation type="submission" date="2019-01" db="EMBL/GenBank/DDBJ databases">
        <title>Lacibacter sp. strain TTM-7.</title>
        <authorList>
            <person name="Chen W.-M."/>
        </authorList>
    </citation>
    <scope>NUCLEOTIDE SEQUENCE [LARGE SCALE GENOMIC DNA]</scope>
    <source>
        <strain evidence="2 3">TTM-7</strain>
    </source>
</reference>
<dbReference type="AlphaFoldDB" id="A0A4Q1CLU2"/>
<feature type="signal peptide" evidence="1">
    <location>
        <begin position="1"/>
        <end position="22"/>
    </location>
</feature>
<dbReference type="RefSeq" id="WP_129129332.1">
    <property type="nucleotide sequence ID" value="NZ_SDHW01000001.1"/>
</dbReference>
<dbReference type="OrthoDB" id="827620at2"/>
<organism evidence="2 3">
    <name type="scientific">Lacibacter luteus</name>
    <dbReference type="NCBI Taxonomy" id="2508719"/>
    <lineage>
        <taxon>Bacteria</taxon>
        <taxon>Pseudomonadati</taxon>
        <taxon>Bacteroidota</taxon>
        <taxon>Chitinophagia</taxon>
        <taxon>Chitinophagales</taxon>
        <taxon>Chitinophagaceae</taxon>
        <taxon>Lacibacter</taxon>
    </lineage>
</organism>